<reference evidence="3" key="1">
    <citation type="submission" date="2023-07" db="EMBL/GenBank/DDBJ databases">
        <authorList>
            <person name="Peeters C."/>
        </authorList>
    </citation>
    <scope>NUCLEOTIDE SEQUENCE</scope>
    <source>
        <strain evidence="3">R-77560</strain>
    </source>
</reference>
<feature type="compositionally biased region" description="Low complexity" evidence="1">
    <location>
        <begin position="28"/>
        <end position="38"/>
    </location>
</feature>
<dbReference type="Proteomes" id="UP001189756">
    <property type="component" value="Unassembled WGS sequence"/>
</dbReference>
<name>A0AAD2F0D8_9RALS</name>
<feature type="chain" id="PRO_5042296483" evidence="2">
    <location>
        <begin position="19"/>
        <end position="119"/>
    </location>
</feature>
<keyword evidence="2" id="KW-0732">Signal</keyword>
<gene>
    <name evidence="3" type="ORF">R77560_01103</name>
</gene>
<organism evidence="3 4">
    <name type="scientific">Ralstonia thomasii</name>
    <dbReference type="NCBI Taxonomy" id="3058596"/>
    <lineage>
        <taxon>Bacteria</taxon>
        <taxon>Pseudomonadati</taxon>
        <taxon>Pseudomonadota</taxon>
        <taxon>Betaproteobacteria</taxon>
        <taxon>Burkholderiales</taxon>
        <taxon>Burkholderiaceae</taxon>
        <taxon>Ralstonia</taxon>
    </lineage>
</organism>
<feature type="region of interest" description="Disordered" evidence="1">
    <location>
        <begin position="16"/>
        <end position="119"/>
    </location>
</feature>
<proteinExistence type="predicted"/>
<dbReference type="EMBL" id="CATZAZ010000002">
    <property type="protein sequence ID" value="CAJ0784002.1"/>
    <property type="molecule type" value="Genomic_DNA"/>
</dbReference>
<evidence type="ECO:0000256" key="2">
    <source>
        <dbReference type="SAM" id="SignalP"/>
    </source>
</evidence>
<feature type="signal peptide" evidence="2">
    <location>
        <begin position="1"/>
        <end position="18"/>
    </location>
</feature>
<accession>A0AAD2F0D8</accession>
<evidence type="ECO:0000313" key="4">
    <source>
        <dbReference type="Proteomes" id="UP001189756"/>
    </source>
</evidence>
<dbReference type="AlphaFoldDB" id="A0AAD2F0D8"/>
<evidence type="ECO:0000313" key="3">
    <source>
        <dbReference type="EMBL" id="CAJ0784002.1"/>
    </source>
</evidence>
<evidence type="ECO:0000256" key="1">
    <source>
        <dbReference type="SAM" id="MobiDB-lite"/>
    </source>
</evidence>
<protein>
    <submittedName>
        <fullName evidence="3">Uncharacterized protein</fullName>
    </submittedName>
</protein>
<sequence>MKRVIALLTILTAAWAHASDSVKPVSPGTKSGTSTSGNKSGGGGDSGGRTSGGGTDSGGKAHDPATRVDISGNRPERPGGYNSKGESLERPKDNAGPIRSGGGGGPALGPKPKETKDGS</sequence>
<comment type="caution">
    <text evidence="3">The sequence shown here is derived from an EMBL/GenBank/DDBJ whole genome shotgun (WGS) entry which is preliminary data.</text>
</comment>
<feature type="compositionally biased region" description="Gly residues" evidence="1">
    <location>
        <begin position="39"/>
        <end position="57"/>
    </location>
</feature>